<sequence>MLGMLLGLYLLYALAASLMVPAAIYPFFPDPGRIDGFESVRVEREDGSALELLVTEGPEGAPAVLYFMGNAGSLAAFAPILARHRAAGRSVVAMTYRGGGGTEGRPSEAGLKADALTAHDAVAAILPGHGPLVVEGYSLGTGLALHVAARREVDGVILAAPYGRLCRLMTRRSGVPACLVPWIDRWRSDRDASELTVPVLMLHGDEDVLIPPGEGLRLAATLPEGVGRFERLAGVGHNDLTAARDYWPTVEGFIAGLAP</sequence>
<evidence type="ECO:0000313" key="3">
    <source>
        <dbReference type="Proteomes" id="UP000268016"/>
    </source>
</evidence>
<name>A0A3N2R9I5_9RHOB</name>
<dbReference type="SUPFAM" id="SSF53474">
    <property type="entry name" value="alpha/beta-Hydrolases"/>
    <property type="match status" value="1"/>
</dbReference>
<dbReference type="InterPro" id="IPR029058">
    <property type="entry name" value="AB_hydrolase_fold"/>
</dbReference>
<keyword evidence="2" id="KW-0378">Hydrolase</keyword>
<reference evidence="2 3" key="1">
    <citation type="submission" date="2018-10" db="EMBL/GenBank/DDBJ databases">
        <title>Histidinibacterium lentulum gen. nov., sp. nov., a marine bacterium from the culture broth of Picochlorum sp. 122.</title>
        <authorList>
            <person name="Wang G."/>
        </authorList>
    </citation>
    <scope>NUCLEOTIDE SEQUENCE [LARGE SCALE GENOMIC DNA]</scope>
    <source>
        <strain evidence="2 3">B17</strain>
    </source>
</reference>
<dbReference type="OrthoDB" id="9798884at2"/>
<dbReference type="EMBL" id="RDRB01000001">
    <property type="protein sequence ID" value="ROU04134.1"/>
    <property type="molecule type" value="Genomic_DNA"/>
</dbReference>
<evidence type="ECO:0000256" key="1">
    <source>
        <dbReference type="SAM" id="Phobius"/>
    </source>
</evidence>
<keyword evidence="1" id="KW-0472">Membrane</keyword>
<dbReference type="Proteomes" id="UP000268016">
    <property type="component" value="Unassembled WGS sequence"/>
</dbReference>
<keyword evidence="1" id="KW-0812">Transmembrane</keyword>
<comment type="caution">
    <text evidence="2">The sequence shown here is derived from an EMBL/GenBank/DDBJ whole genome shotgun (WGS) entry which is preliminary data.</text>
</comment>
<dbReference type="AlphaFoldDB" id="A0A3N2R9I5"/>
<accession>A0A3N2R9I5</accession>
<dbReference type="PANTHER" id="PTHR12277">
    <property type="entry name" value="ALPHA/BETA HYDROLASE DOMAIN-CONTAINING PROTEIN"/>
    <property type="match status" value="1"/>
</dbReference>
<keyword evidence="3" id="KW-1185">Reference proteome</keyword>
<dbReference type="GO" id="GO:0016787">
    <property type="term" value="F:hydrolase activity"/>
    <property type="evidence" value="ECO:0007669"/>
    <property type="project" value="UniProtKB-KW"/>
</dbReference>
<dbReference type="Gene3D" id="3.40.50.1820">
    <property type="entry name" value="alpha/beta hydrolase"/>
    <property type="match status" value="1"/>
</dbReference>
<evidence type="ECO:0000313" key="2">
    <source>
        <dbReference type="EMBL" id="ROU04134.1"/>
    </source>
</evidence>
<protein>
    <submittedName>
        <fullName evidence="2">Alpha/beta hydrolase</fullName>
    </submittedName>
</protein>
<gene>
    <name evidence="2" type="ORF">EAT49_01675</name>
</gene>
<keyword evidence="1" id="KW-1133">Transmembrane helix</keyword>
<organism evidence="2 3">
    <name type="scientific">Histidinibacterium lentulum</name>
    <dbReference type="NCBI Taxonomy" id="2480588"/>
    <lineage>
        <taxon>Bacteria</taxon>
        <taxon>Pseudomonadati</taxon>
        <taxon>Pseudomonadota</taxon>
        <taxon>Alphaproteobacteria</taxon>
        <taxon>Rhodobacterales</taxon>
        <taxon>Paracoccaceae</taxon>
        <taxon>Histidinibacterium</taxon>
    </lineage>
</organism>
<feature type="transmembrane region" description="Helical" evidence="1">
    <location>
        <begin position="63"/>
        <end position="82"/>
    </location>
</feature>
<proteinExistence type="predicted"/>